<keyword evidence="1" id="KW-0812">Transmembrane</keyword>
<comment type="caution">
    <text evidence="2">The sequence shown here is derived from an EMBL/GenBank/DDBJ whole genome shotgun (WGS) entry which is preliminary data.</text>
</comment>
<keyword evidence="1" id="KW-0472">Membrane</keyword>
<evidence type="ECO:0000256" key="1">
    <source>
        <dbReference type="SAM" id="Phobius"/>
    </source>
</evidence>
<evidence type="ECO:0000313" key="2">
    <source>
        <dbReference type="EMBL" id="OGM30181.1"/>
    </source>
</evidence>
<accession>A0A1F7YS88</accession>
<dbReference type="AlphaFoldDB" id="A0A1F7YS88"/>
<feature type="transmembrane region" description="Helical" evidence="1">
    <location>
        <begin position="12"/>
        <end position="32"/>
    </location>
</feature>
<keyword evidence="1" id="KW-1133">Transmembrane helix</keyword>
<sequence length="179" mass="19570">MKSEDSKLNSILPLLGVVILISVAVFVTVGQFTSTIQNQTRIPQTSNSTQRNDSDINSLVSHIPDGWVMSVKDVVNGCYSINVVYEGKIEETLENYIVKGPFGGRNRGEIVDLNTYKLNSPNVIDLGGMGVGNLNTIYLKNNSNELYIVEINSALQDVDDGRLCPNPEPAIRTIVTSLL</sequence>
<proteinExistence type="predicted"/>
<dbReference type="Proteomes" id="UP000177263">
    <property type="component" value="Unassembled WGS sequence"/>
</dbReference>
<dbReference type="EMBL" id="MGGM01000003">
    <property type="protein sequence ID" value="OGM30181.1"/>
    <property type="molecule type" value="Genomic_DNA"/>
</dbReference>
<protein>
    <submittedName>
        <fullName evidence="2">Uncharacterized protein</fullName>
    </submittedName>
</protein>
<gene>
    <name evidence="2" type="ORF">A2801_00345</name>
</gene>
<evidence type="ECO:0000313" key="3">
    <source>
        <dbReference type="Proteomes" id="UP000177263"/>
    </source>
</evidence>
<dbReference type="STRING" id="1802500.A2801_00345"/>
<name>A0A1F7YS88_9BACT</name>
<organism evidence="2 3">
    <name type="scientific">Candidatus Woesebacteria bacterium RIFCSPHIGHO2_01_FULL_41_10</name>
    <dbReference type="NCBI Taxonomy" id="1802500"/>
    <lineage>
        <taxon>Bacteria</taxon>
        <taxon>Candidatus Woeseibacteriota</taxon>
    </lineage>
</organism>
<reference evidence="2 3" key="1">
    <citation type="journal article" date="2016" name="Nat. Commun.">
        <title>Thousands of microbial genomes shed light on interconnected biogeochemical processes in an aquifer system.</title>
        <authorList>
            <person name="Anantharaman K."/>
            <person name="Brown C.T."/>
            <person name="Hug L.A."/>
            <person name="Sharon I."/>
            <person name="Castelle C.J."/>
            <person name="Probst A.J."/>
            <person name="Thomas B.C."/>
            <person name="Singh A."/>
            <person name="Wilkins M.J."/>
            <person name="Karaoz U."/>
            <person name="Brodie E.L."/>
            <person name="Williams K.H."/>
            <person name="Hubbard S.S."/>
            <person name="Banfield J.F."/>
        </authorList>
    </citation>
    <scope>NUCLEOTIDE SEQUENCE [LARGE SCALE GENOMIC DNA]</scope>
</reference>